<dbReference type="AlphaFoldDB" id="A0A1R1S447"/>
<dbReference type="Proteomes" id="UP000186168">
    <property type="component" value="Unassembled WGS sequence"/>
</dbReference>
<organism evidence="1 2">
    <name type="scientific">Streptomyces sparsogenes DSM 40356</name>
    <dbReference type="NCBI Taxonomy" id="1331668"/>
    <lineage>
        <taxon>Bacteria</taxon>
        <taxon>Bacillati</taxon>
        <taxon>Actinomycetota</taxon>
        <taxon>Actinomycetes</taxon>
        <taxon>Kitasatosporales</taxon>
        <taxon>Streptomycetaceae</taxon>
        <taxon>Streptomyces</taxon>
    </lineage>
</organism>
<dbReference type="RefSeq" id="WP_065967052.1">
    <property type="nucleotide sequence ID" value="NZ_ASQP01000566.1"/>
</dbReference>
<dbReference type="EMBL" id="ASQP01000566">
    <property type="protein sequence ID" value="OMI33028.1"/>
    <property type="molecule type" value="Genomic_DNA"/>
</dbReference>
<proteinExistence type="predicted"/>
<evidence type="ECO:0000313" key="1">
    <source>
        <dbReference type="EMBL" id="OMI33028.1"/>
    </source>
</evidence>
<evidence type="ECO:0000313" key="2">
    <source>
        <dbReference type="Proteomes" id="UP000186168"/>
    </source>
</evidence>
<dbReference type="GeneID" id="96747133"/>
<keyword evidence="2" id="KW-1185">Reference proteome</keyword>
<reference evidence="1 2" key="1">
    <citation type="submission" date="2013-05" db="EMBL/GenBank/DDBJ databases">
        <title>Genome sequence of Streptomyces sparsogenes DSM 40356.</title>
        <authorList>
            <person name="Coyne S."/>
            <person name="Seebeck F.P."/>
        </authorList>
    </citation>
    <scope>NUCLEOTIDE SEQUENCE [LARGE SCALE GENOMIC DNA]</scope>
    <source>
        <strain evidence="1 2">DSM 40356</strain>
    </source>
</reference>
<name>A0A1R1S447_9ACTN</name>
<comment type="caution">
    <text evidence="1">The sequence shown here is derived from an EMBL/GenBank/DDBJ whole genome shotgun (WGS) entry which is preliminary data.</text>
</comment>
<gene>
    <name evidence="1" type="ORF">SPAR_43441</name>
</gene>
<sequence length="229" mass="25487">MDEAVRAAWDSYRILEKRTPEKERRQAQQRVQAAMDSYGREEVSRGAVFLVGVLTAHIIGQPHGAEEDRLDPLSDLIPAVIRKLPDFESADPAQVPMVTGVLMAAAMGMDTVAWRDQFGTIPPKEALVHNFVLWLLADLFDSLVEQPGATDQLMRETFNSMAADDAGWQAPDRAPGLAQTRPADREARRPRQLLGEVRCPRRLAPRIRTATTRRPTRSGSGITTWSDCC</sequence>
<protein>
    <submittedName>
        <fullName evidence="1">Uncharacterized protein</fullName>
    </submittedName>
</protein>
<accession>A0A1R1S447</accession>